<evidence type="ECO:0000256" key="3">
    <source>
        <dbReference type="ARBA" id="ARBA00022723"/>
    </source>
</evidence>
<gene>
    <name evidence="5" type="ORF">SAMN02745157_1557</name>
</gene>
<dbReference type="Pfam" id="PF05853">
    <property type="entry name" value="BKACE"/>
    <property type="match status" value="1"/>
</dbReference>
<proteinExistence type="predicted"/>
<dbReference type="GO" id="GO:0043720">
    <property type="term" value="F:3-keto-5-aminohexanoate cleavage activity"/>
    <property type="evidence" value="ECO:0007669"/>
    <property type="project" value="InterPro"/>
</dbReference>
<protein>
    <submittedName>
        <fullName evidence="5">Uncharacterized conserved protein, DUF849 family</fullName>
    </submittedName>
</protein>
<keyword evidence="2" id="KW-0808">Transferase</keyword>
<dbReference type="InterPro" id="IPR013785">
    <property type="entry name" value="Aldolase_TIM"/>
</dbReference>
<dbReference type="Proteomes" id="UP000184485">
    <property type="component" value="Unassembled WGS sequence"/>
</dbReference>
<keyword evidence="4" id="KW-0862">Zinc</keyword>
<dbReference type="Gene3D" id="3.20.20.70">
    <property type="entry name" value="Aldolase class I"/>
    <property type="match status" value="1"/>
</dbReference>
<evidence type="ECO:0000256" key="2">
    <source>
        <dbReference type="ARBA" id="ARBA00022679"/>
    </source>
</evidence>
<evidence type="ECO:0000256" key="4">
    <source>
        <dbReference type="ARBA" id="ARBA00022833"/>
    </source>
</evidence>
<keyword evidence="3" id="KW-0479">Metal-binding</keyword>
<dbReference type="RefSeq" id="WP_139251356.1">
    <property type="nucleotide sequence ID" value="NZ_FQUP01000001.1"/>
</dbReference>
<accession>A0A1M4YMP7</accession>
<dbReference type="InterPro" id="IPR008567">
    <property type="entry name" value="BKACE"/>
</dbReference>
<organism evidence="5 6">
    <name type="scientific">Kaistia soli DSM 19436</name>
    <dbReference type="NCBI Taxonomy" id="1122133"/>
    <lineage>
        <taxon>Bacteria</taxon>
        <taxon>Pseudomonadati</taxon>
        <taxon>Pseudomonadota</taxon>
        <taxon>Alphaproteobacteria</taxon>
        <taxon>Hyphomicrobiales</taxon>
        <taxon>Kaistiaceae</taxon>
        <taxon>Kaistia</taxon>
    </lineage>
</organism>
<name>A0A1M4YMP7_9HYPH</name>
<dbReference type="STRING" id="1122133.SAMN02745157_1557"/>
<sequence>MYYTDDSILPENMQPLIITAAPFGPQWLPGDADIPLTWDEQIQVAVDCYNAGATMLHVHVRDPATGQGSTNFDQYNYFLGRLRQAVPKMILQVGGSISFAPHTAEAKAKWLDYDTRHMLTELDPKPDFVTVATGTTQWDVVSMFVPDDIKGTHLDNNPQVQAAWSGMWVDAGPAFYLEHLKRLRANRIQPYFVPAHVHQLEIIERLIRAGVYMGPMNLAIAGYGGGTLGRNPYHWMDFLRQVPQGAVSTFWSSMRGLISLSAMAIVLGQHVRVGNEDNIWGPDKKRRSSVQQIEGAVRIAEEFGRKVANTDEAREILKVGVWYDSVEETLAHLGLPPNRRDGDKGFLVFDTDGKKTTAKNGGDSHPMAYCMVPPGAAKLAMEAAAAAKGIISG</sequence>
<evidence type="ECO:0000313" key="6">
    <source>
        <dbReference type="Proteomes" id="UP000184485"/>
    </source>
</evidence>
<reference evidence="5 6" key="1">
    <citation type="submission" date="2016-11" db="EMBL/GenBank/DDBJ databases">
        <authorList>
            <person name="Jaros S."/>
            <person name="Januszkiewicz K."/>
            <person name="Wedrychowicz H."/>
        </authorList>
    </citation>
    <scope>NUCLEOTIDE SEQUENCE [LARGE SCALE GENOMIC DNA]</scope>
    <source>
        <strain evidence="5 6">DSM 19436</strain>
    </source>
</reference>
<dbReference type="PANTHER" id="PTHR37418">
    <property type="entry name" value="3-KETO-5-AMINOHEXANOATE CLEAVAGE ENZYME-RELATED"/>
    <property type="match status" value="1"/>
</dbReference>
<dbReference type="OrthoDB" id="9805277at2"/>
<keyword evidence="6" id="KW-1185">Reference proteome</keyword>
<dbReference type="EMBL" id="FQUP01000001">
    <property type="protein sequence ID" value="SHF06656.1"/>
    <property type="molecule type" value="Genomic_DNA"/>
</dbReference>
<evidence type="ECO:0000313" key="5">
    <source>
        <dbReference type="EMBL" id="SHF06656.1"/>
    </source>
</evidence>
<dbReference type="PANTHER" id="PTHR37418:SF2">
    <property type="entry name" value="3-KETO-5-AMINOHEXANOATE CLEAVAGE ENZYME"/>
    <property type="match status" value="1"/>
</dbReference>
<comment type="cofactor">
    <cofactor evidence="1">
        <name>Zn(2+)</name>
        <dbReference type="ChEBI" id="CHEBI:29105"/>
    </cofactor>
</comment>
<evidence type="ECO:0000256" key="1">
    <source>
        <dbReference type="ARBA" id="ARBA00001947"/>
    </source>
</evidence>
<dbReference type="AlphaFoldDB" id="A0A1M4YMP7"/>
<dbReference type="GO" id="GO:0046872">
    <property type="term" value="F:metal ion binding"/>
    <property type="evidence" value="ECO:0007669"/>
    <property type="project" value="UniProtKB-KW"/>
</dbReference>